<dbReference type="PROSITE" id="PS51510">
    <property type="entry name" value="PHOSPHAGEN_KINASE_C"/>
    <property type="match status" value="3"/>
</dbReference>
<dbReference type="Proteomes" id="UP000594262">
    <property type="component" value="Unplaced"/>
</dbReference>
<feature type="binding site" evidence="8">
    <location>
        <position position="1000"/>
    </location>
    <ligand>
        <name>ATP</name>
        <dbReference type="ChEBI" id="CHEBI:30616"/>
    </ligand>
</feature>
<evidence type="ECO:0000256" key="6">
    <source>
        <dbReference type="ARBA" id="ARBA00022840"/>
    </source>
</evidence>
<evidence type="ECO:0000313" key="14">
    <source>
        <dbReference type="Proteomes" id="UP000594262"/>
    </source>
</evidence>
<dbReference type="InterPro" id="IPR022415">
    <property type="entry name" value="ATP-guanido_PTrfase_AS"/>
</dbReference>
<evidence type="ECO:0000259" key="12">
    <source>
        <dbReference type="PROSITE" id="PS51510"/>
    </source>
</evidence>
<dbReference type="InterPro" id="IPR022413">
    <property type="entry name" value="ATP-guanido_PTrfase_N"/>
</dbReference>
<feature type="region of interest" description="Disordered" evidence="10">
    <location>
        <begin position="1"/>
        <end position="29"/>
    </location>
</feature>
<keyword evidence="14" id="KW-1185">Reference proteome</keyword>
<evidence type="ECO:0000256" key="5">
    <source>
        <dbReference type="ARBA" id="ARBA00022777"/>
    </source>
</evidence>
<evidence type="ECO:0000259" key="11">
    <source>
        <dbReference type="PROSITE" id="PS51509"/>
    </source>
</evidence>
<evidence type="ECO:0000313" key="13">
    <source>
        <dbReference type="EnsemblMetazoa" id="CLYHEMP005320.1"/>
    </source>
</evidence>
<dbReference type="GO" id="GO:0005524">
    <property type="term" value="F:ATP binding"/>
    <property type="evidence" value="ECO:0007669"/>
    <property type="project" value="UniProtKB-UniRule"/>
</dbReference>
<dbReference type="OrthoDB" id="430219at2759"/>
<dbReference type="Pfam" id="PF02807">
    <property type="entry name" value="ATP-gua_PtransN"/>
    <property type="match status" value="3"/>
</dbReference>
<protein>
    <recommendedName>
        <fullName evidence="2">creatine kinase</fullName>
        <ecNumber evidence="2">2.7.3.2</ecNumber>
    </recommendedName>
</protein>
<dbReference type="CDD" id="cd00716">
    <property type="entry name" value="creatine_kinase_like"/>
    <property type="match status" value="3"/>
</dbReference>
<evidence type="ECO:0000256" key="7">
    <source>
        <dbReference type="PROSITE-ProRule" id="PRU00842"/>
    </source>
</evidence>
<dbReference type="SUPFAM" id="SSF55931">
    <property type="entry name" value="Glutamine synthetase/guanido kinase"/>
    <property type="match status" value="3"/>
</dbReference>
<organism evidence="13 14">
    <name type="scientific">Clytia hemisphaerica</name>
    <dbReference type="NCBI Taxonomy" id="252671"/>
    <lineage>
        <taxon>Eukaryota</taxon>
        <taxon>Metazoa</taxon>
        <taxon>Cnidaria</taxon>
        <taxon>Hydrozoa</taxon>
        <taxon>Hydroidolina</taxon>
        <taxon>Leptothecata</taxon>
        <taxon>Obeliida</taxon>
        <taxon>Clytiidae</taxon>
        <taxon>Clytia</taxon>
    </lineage>
</organism>
<feature type="domain" description="Phosphagen kinase C-terminal" evidence="12">
    <location>
        <begin position="934"/>
        <end position="1176"/>
    </location>
</feature>
<dbReference type="SUPFAM" id="SSF48034">
    <property type="entry name" value="Guanido kinase N-terminal domain"/>
    <property type="match status" value="3"/>
</dbReference>
<evidence type="ECO:0000256" key="9">
    <source>
        <dbReference type="RuleBase" id="RU000505"/>
    </source>
</evidence>
<feature type="domain" description="Phosphagen kinase N-terminal" evidence="11">
    <location>
        <begin position="438"/>
        <end position="525"/>
    </location>
</feature>
<feature type="binding site" evidence="8">
    <location>
        <begin position="1101"/>
        <end position="1105"/>
    </location>
    <ligand>
        <name>ATP</name>
        <dbReference type="ChEBI" id="CHEBI:30616"/>
    </ligand>
</feature>
<evidence type="ECO:0000256" key="3">
    <source>
        <dbReference type="ARBA" id="ARBA00022679"/>
    </source>
</evidence>
<feature type="binding site" evidence="8">
    <location>
        <begin position="1129"/>
        <end position="1134"/>
    </location>
    <ligand>
        <name>ATP</name>
        <dbReference type="ChEBI" id="CHEBI:30616"/>
    </ligand>
</feature>
<proteinExistence type="inferred from homology"/>
<feature type="binding site" evidence="8">
    <location>
        <position position="1045"/>
    </location>
    <ligand>
        <name>ATP</name>
        <dbReference type="ChEBI" id="CHEBI:30616"/>
    </ligand>
</feature>
<feature type="binding site" evidence="8">
    <location>
        <position position="288"/>
    </location>
    <ligand>
        <name>ATP</name>
        <dbReference type="ChEBI" id="CHEBI:30616"/>
    </ligand>
</feature>
<dbReference type="Pfam" id="PF00217">
    <property type="entry name" value="ATP-gua_Ptrans"/>
    <property type="match status" value="3"/>
</dbReference>
<dbReference type="FunFam" id="1.10.135.10:FF:000001">
    <property type="entry name" value="Creatine kinase M-type"/>
    <property type="match status" value="1"/>
</dbReference>
<accession>A0A7M5UT11</accession>
<feature type="compositionally biased region" description="Polar residues" evidence="10">
    <location>
        <begin position="15"/>
        <end position="29"/>
    </location>
</feature>
<evidence type="ECO:0000256" key="4">
    <source>
        <dbReference type="ARBA" id="ARBA00022741"/>
    </source>
</evidence>
<dbReference type="AlphaFoldDB" id="A0A7M5UT11"/>
<feature type="domain" description="Phosphagen kinase C-terminal" evidence="12">
    <location>
        <begin position="552"/>
        <end position="794"/>
    </location>
</feature>
<feature type="binding site" evidence="8">
    <location>
        <begin position="719"/>
        <end position="723"/>
    </location>
    <ligand>
        <name>ATP</name>
        <dbReference type="ChEBI" id="CHEBI:30616"/>
    </ligand>
</feature>
<feature type="binding site" evidence="8">
    <location>
        <begin position="937"/>
        <end position="941"/>
    </location>
    <ligand>
        <name>ATP</name>
        <dbReference type="ChEBI" id="CHEBI:30616"/>
    </ligand>
</feature>
<dbReference type="GO" id="GO:0046314">
    <property type="term" value="P:phosphocreatine biosynthetic process"/>
    <property type="evidence" value="ECO:0007669"/>
    <property type="project" value="InterPro"/>
</dbReference>
<dbReference type="PROSITE" id="PS00112">
    <property type="entry name" value="PHOSPHAGEN_KINASE"/>
    <property type="match status" value="3"/>
</dbReference>
<evidence type="ECO:0000256" key="1">
    <source>
        <dbReference type="ARBA" id="ARBA00006798"/>
    </source>
</evidence>
<comment type="similarity">
    <text evidence="1 7 9">Belongs to the ATP:guanido phosphotransferase family.</text>
</comment>
<evidence type="ECO:0000256" key="10">
    <source>
        <dbReference type="SAM" id="MobiDB-lite"/>
    </source>
</evidence>
<feature type="domain" description="Phosphagen kinase N-terminal" evidence="11">
    <location>
        <begin position="63"/>
        <end position="150"/>
    </location>
</feature>
<dbReference type="GO" id="GO:0004111">
    <property type="term" value="F:creatine kinase activity"/>
    <property type="evidence" value="ECO:0007669"/>
    <property type="project" value="UniProtKB-EC"/>
</dbReference>
<dbReference type="GO" id="GO:0005615">
    <property type="term" value="C:extracellular space"/>
    <property type="evidence" value="ECO:0007669"/>
    <property type="project" value="TreeGrafter"/>
</dbReference>
<dbReference type="Gene3D" id="1.10.135.10">
    <property type="entry name" value="ATP:guanido phosphotransferase, N-terminal domain"/>
    <property type="match status" value="3"/>
</dbReference>
<dbReference type="InterPro" id="IPR022414">
    <property type="entry name" value="ATP-guanido_PTrfase_cat"/>
</dbReference>
<feature type="binding site" evidence="8">
    <location>
        <begin position="180"/>
        <end position="184"/>
    </location>
    <ligand>
        <name>ATP</name>
        <dbReference type="ChEBI" id="CHEBI:30616"/>
    </ligand>
</feature>
<keyword evidence="6 8" id="KW-0067">ATP-binding</keyword>
<dbReference type="GeneID" id="136800027"/>
<dbReference type="PANTHER" id="PTHR11547:SF23">
    <property type="entry name" value="CREATINE KINASE B-TYPE"/>
    <property type="match status" value="1"/>
</dbReference>
<keyword evidence="4 8" id="KW-0547">Nucleotide-binding</keyword>
<reference evidence="13" key="1">
    <citation type="submission" date="2021-01" db="UniProtKB">
        <authorList>
            <consortium name="EnsemblMetazoa"/>
        </authorList>
    </citation>
    <scope>IDENTIFICATION</scope>
</reference>
<feature type="domain" description="Phosphagen kinase N-terminal" evidence="11">
    <location>
        <begin position="818"/>
        <end position="907"/>
    </location>
</feature>
<evidence type="ECO:0000256" key="8">
    <source>
        <dbReference type="PROSITE-ProRule" id="PRU00843"/>
    </source>
</evidence>
<evidence type="ECO:0000256" key="2">
    <source>
        <dbReference type="ARBA" id="ARBA00012231"/>
    </source>
</evidence>
<dbReference type="RefSeq" id="XP_066912749.1">
    <property type="nucleotide sequence ID" value="XM_067056648.1"/>
</dbReference>
<feature type="binding site" evidence="8">
    <location>
        <position position="618"/>
    </location>
    <ligand>
        <name>ATP</name>
        <dbReference type="ChEBI" id="CHEBI:30616"/>
    </ligand>
</feature>
<dbReference type="FunFam" id="1.10.135.10:FF:000005">
    <property type="entry name" value="Glycocyamine kinase beta chain"/>
    <property type="match status" value="2"/>
</dbReference>
<sequence>MGNSSSLCSGKGDVQTVNSTKPTKAKVTTVNVKPAAETTTTVVNGDQSNKQPDLDYTIKPDCKIRDDGSLNFPDLTKHNNWMAKCLTPDLYKKLYSLKTPNGVTIDDIIQTGVDNPGHPFIYTVGCVAGDEESYSVFSDFFDEVIYHRHNGYEKTAIHPTDLNPDNLIGGKNLDPKYVLSCRVRTGRSIRGLALPPFCSRAERRTVETILMGALQKLDGKFQGKYYPLDGMSEEDQNKLIDDHFLFDKPVSPLLTSAGMARDWPDSRGIWHNKDKNFLVWVNEEDHSRVISMETGGNMAAVFNRFCTGLKKVEANIKQNGREFMWNEHLGYVLTCPSNLGTGLRAGVHLKVPLLSKTKYFDSILAAYRLQKRGTGGVDTMSTDGTFDISNLDRLGTSEVQQVQAVVNGVECLIELEKALEQGVDIENRVMSAILTSKSCRNSPMANFPDLSKHSNWMAKCLTPEVYAKYQGVKTPSGFTIDQVIQTGVDNPGHPFIMTVGCVAGDEESYETFADLFDPVIEKRFNGFKKTDMHKTDLSYQKLKGGDNLDSKYVLSCRVRTGRSIRGLSLPTWCTRAERKQVEEILVNALGRLSGNLKGKYFSLDKMTETEQNKLIDDHFLFDKPVSPLLTSAGMARDWPEARGIWHNNKKNFLVWVNEEDHMRIISMQKGANMKEVFQRFCTGLQQVETLMKSDGHTFMWSEHLGYILTCPSNLGTGMRAGVHVKLPLVSQDKRFDSMLEQMRLQKRGTGGVDTASDNGIFDISNSDRLGCSEVELMQVVVDGITLLVKMEKLLEKGKSIDHLIPEGTKSSDEPIGAKRTFPKLKMDCFPDFSKHNNWMSRVMTKELYEQMIALKTPNGVTFNDVIQTGVDNPGHPFIMTVGCVAGDEESYETFKPFFDQVIKERHGGYTPDAKHKTDLNADNLKGGEDLDPEFVLSCRVRTGRSIRGLALPPVCTRAERRDVETIVAKGLSQLAGDFSGKYYPLTGMSDEDQNKLIDDHFLFDKPVSPLLTSAGMARDWPDSRGIWHNKDKNFLVWINEEDHIRVISMETSGNMAAVFRRFCTGLSQFEQNIKNNGHEFMWNEHLGFVLTCPSNLGTGIRAGVHVKLPLVSKQAEFDKILAKLRLQKRGTGGVDTASNDGTFDISNADRLGFSEVELVQLVVDGVGLLVRMEKELMQGGDIASLIPN</sequence>
<feature type="binding site" evidence="8">
    <location>
        <begin position="555"/>
        <end position="559"/>
    </location>
    <ligand>
        <name>ATP</name>
        <dbReference type="ChEBI" id="CHEBI:30616"/>
    </ligand>
</feature>
<dbReference type="PROSITE" id="PS51509">
    <property type="entry name" value="PHOSPHAGEN_KINASE_N"/>
    <property type="match status" value="3"/>
</dbReference>
<feature type="binding site" evidence="8">
    <location>
        <position position="243"/>
    </location>
    <ligand>
        <name>ATP</name>
        <dbReference type="ChEBI" id="CHEBI:30616"/>
    </ligand>
</feature>
<dbReference type="FunFam" id="3.30.590.10:FF:000002">
    <property type="entry name" value="Creatine kinase S-type, mitochondrial"/>
    <property type="match status" value="3"/>
</dbReference>
<feature type="binding site" evidence="8">
    <location>
        <begin position="372"/>
        <end position="377"/>
    </location>
    <ligand>
        <name>ATP</name>
        <dbReference type="ChEBI" id="CHEBI:30616"/>
    </ligand>
</feature>
<feature type="binding site" evidence="8">
    <location>
        <begin position="344"/>
        <end position="348"/>
    </location>
    <ligand>
        <name>ATP</name>
        <dbReference type="ChEBI" id="CHEBI:30616"/>
    </ligand>
</feature>
<feature type="binding site" evidence="8">
    <location>
        <begin position="747"/>
        <end position="752"/>
    </location>
    <ligand>
        <name>ATP</name>
        <dbReference type="ChEBI" id="CHEBI:30616"/>
    </ligand>
</feature>
<name>A0A7M5UT11_9CNID</name>
<feature type="domain" description="Phosphagen kinase C-terminal" evidence="12">
    <location>
        <begin position="177"/>
        <end position="419"/>
    </location>
</feature>
<dbReference type="InterPro" id="IPR036802">
    <property type="entry name" value="ATP-guanido_PTrfase_N_sf"/>
</dbReference>
<dbReference type="Gene3D" id="3.30.590.10">
    <property type="entry name" value="Glutamine synthetase/guanido kinase, catalytic domain"/>
    <property type="match status" value="3"/>
</dbReference>
<dbReference type="PANTHER" id="PTHR11547">
    <property type="entry name" value="ARGININE OR CREATINE KINASE"/>
    <property type="match status" value="1"/>
</dbReference>
<dbReference type="InterPro" id="IPR000749">
    <property type="entry name" value="ATP-guanido_PTrfase"/>
</dbReference>
<keyword evidence="5 8" id="KW-0418">Kinase</keyword>
<dbReference type="EnsemblMetazoa" id="CLYHEMT005320.1">
    <property type="protein sequence ID" value="CLYHEMP005320.1"/>
    <property type="gene ID" value="CLYHEMG005320"/>
</dbReference>
<dbReference type="EC" id="2.7.3.2" evidence="2"/>
<dbReference type="InterPro" id="IPR014746">
    <property type="entry name" value="Gln_synth/guanido_kin_cat_dom"/>
</dbReference>
<keyword evidence="3 8" id="KW-0808">Transferase</keyword>
<feature type="binding site" evidence="8">
    <location>
        <position position="663"/>
    </location>
    <ligand>
        <name>ATP</name>
        <dbReference type="ChEBI" id="CHEBI:30616"/>
    </ligand>
</feature>